<organism evidence="1 2">
    <name type="scientific">Hypocrea jecorina (strain ATCC 56765 / BCRC 32924 / NRRL 11460 / Rut C-30)</name>
    <name type="common">Trichoderma reesei</name>
    <dbReference type="NCBI Taxonomy" id="1344414"/>
    <lineage>
        <taxon>Eukaryota</taxon>
        <taxon>Fungi</taxon>
        <taxon>Dikarya</taxon>
        <taxon>Ascomycota</taxon>
        <taxon>Pezizomycotina</taxon>
        <taxon>Sordariomycetes</taxon>
        <taxon>Hypocreomycetidae</taxon>
        <taxon>Hypocreales</taxon>
        <taxon>Hypocreaceae</taxon>
        <taxon>Trichoderma</taxon>
    </lineage>
</organism>
<accession>A0A024RXL8</accession>
<reference evidence="2" key="1">
    <citation type="journal article" date="2013" name="Ind. Biotechnol.">
        <title>Comparative genomics analysis of Trichoderma reesei strains.</title>
        <authorList>
            <person name="Koike H."/>
            <person name="Aerts A."/>
            <person name="LaButti K."/>
            <person name="Grigoriev I.V."/>
            <person name="Baker S.E."/>
        </authorList>
    </citation>
    <scope>NUCLEOTIDE SEQUENCE [LARGE SCALE GENOMIC DNA]</scope>
    <source>
        <strain evidence="2">ATCC 56765 / BCRC 32924 / NRRL 11460 / Rut C-30</strain>
    </source>
</reference>
<proteinExistence type="predicted"/>
<dbReference type="KEGG" id="trr:M419DRAFT_135151"/>
<evidence type="ECO:0000313" key="2">
    <source>
        <dbReference type="Proteomes" id="UP000024376"/>
    </source>
</evidence>
<dbReference type="EMBL" id="KI911191">
    <property type="protein sequence ID" value="ETR96716.1"/>
    <property type="molecule type" value="Genomic_DNA"/>
</dbReference>
<protein>
    <submittedName>
        <fullName evidence="1">Uncharacterized protein</fullName>
    </submittedName>
</protein>
<sequence length="297" mass="32334">MSQLMVTPIGNTHPHLLVPVPPRNPRNTGGSCDQIPWRNFIIRMLSARAGDHDVGGICMALSGIFASAMTEKLSRGQSDSNRLYTTHKTYPKRWNWKTKRLFKCTYDLSQASGRVMSDCCPSSASAQIEGIVLDKPTGTWNTWTAQRRYLSTRVLQLPALDVAILPLFTSYTLVSNCSINTPVHVSSDHFQPGVSSSRRLAAGHIHDQTLPIDKPHHIPHAACLASGTADQSLSSNSGLSTAPTGNMPKGGTYALSTVSHARLHFHGGGGWGEWKTTGNPPLLILEALIFSENQQPF</sequence>
<dbReference type="AlphaFoldDB" id="A0A024RXL8"/>
<name>A0A024RXL8_HYPJR</name>
<dbReference type="Proteomes" id="UP000024376">
    <property type="component" value="Unassembled WGS sequence"/>
</dbReference>
<gene>
    <name evidence="1" type="ORF">M419DRAFT_135151</name>
</gene>
<dbReference type="HOGENOM" id="CLU_937080_0_0_1"/>
<evidence type="ECO:0000313" key="1">
    <source>
        <dbReference type="EMBL" id="ETR96716.1"/>
    </source>
</evidence>